<evidence type="ECO:0000256" key="12">
    <source>
        <dbReference type="NCBIfam" id="TIGR01064"/>
    </source>
</evidence>
<keyword evidence="8" id="KW-0067">ATP-binding</keyword>
<dbReference type="InterPro" id="IPR015793">
    <property type="entry name" value="Pyrv_Knase_brl"/>
</dbReference>
<evidence type="ECO:0000256" key="13">
    <source>
        <dbReference type="RuleBase" id="RU000504"/>
    </source>
</evidence>
<dbReference type="GO" id="GO:0005524">
    <property type="term" value="F:ATP binding"/>
    <property type="evidence" value="ECO:0007669"/>
    <property type="project" value="UniProtKB-KW"/>
</dbReference>
<dbReference type="Gene3D" id="2.40.33.10">
    <property type="entry name" value="PK beta-barrel domain-like"/>
    <property type="match status" value="1"/>
</dbReference>
<comment type="catalytic activity">
    <reaction evidence="13">
        <text>pyruvate + ATP = phosphoenolpyruvate + ADP + H(+)</text>
        <dbReference type="Rhea" id="RHEA:18157"/>
        <dbReference type="ChEBI" id="CHEBI:15361"/>
        <dbReference type="ChEBI" id="CHEBI:15378"/>
        <dbReference type="ChEBI" id="CHEBI:30616"/>
        <dbReference type="ChEBI" id="CHEBI:58702"/>
        <dbReference type="ChEBI" id="CHEBI:456216"/>
        <dbReference type="EC" id="2.7.1.40"/>
    </reaction>
</comment>
<comment type="similarity">
    <text evidence="2 13">Belongs to the pyruvate kinase family.</text>
</comment>
<dbReference type="InterPro" id="IPR040442">
    <property type="entry name" value="Pyrv_kinase-like_dom_sf"/>
</dbReference>
<evidence type="ECO:0000256" key="1">
    <source>
        <dbReference type="ARBA" id="ARBA00004997"/>
    </source>
</evidence>
<comment type="pathway">
    <text evidence="1 13">Carbohydrate degradation; glycolysis; pyruvate from D-glyceraldehyde 3-phosphate: step 5/5.</text>
</comment>
<dbReference type="HOGENOM" id="CLU_015439_0_2_5"/>
<reference evidence="16 17" key="1">
    <citation type="journal article" date="2011" name="J. Bacteriol.">
        <title>Genome sequence of the ethanol-producing Zymomonas mobilis subsp. pomaceae lectotype strain ATCC 29192.</title>
        <authorList>
            <person name="Kouvelis V.N."/>
            <person name="Davenport K.W."/>
            <person name="Brettin T.S."/>
            <person name="Bruce D."/>
            <person name="Detter C."/>
            <person name="Han C.S."/>
            <person name="Nolan M."/>
            <person name="Tapia R."/>
            <person name="Damoulaki A."/>
            <person name="Kyrpides N.C."/>
            <person name="Typas M.A."/>
            <person name="Pappas K.M."/>
        </authorList>
    </citation>
    <scope>NUCLEOTIDE SEQUENCE [LARGE SCALE GENOMIC DNA]</scope>
    <source>
        <strain evidence="17">ATCC 29192 / DSM 22645 / JCM 10191 / CCUG 17912 / NBRC 13757 / NCIMB 11200 / NRRL B-4491 / Barker I</strain>
    </source>
</reference>
<dbReference type="PANTHER" id="PTHR11817">
    <property type="entry name" value="PYRUVATE KINASE"/>
    <property type="match status" value="1"/>
</dbReference>
<dbReference type="GO" id="GO:0030955">
    <property type="term" value="F:potassium ion binding"/>
    <property type="evidence" value="ECO:0007669"/>
    <property type="project" value="UniProtKB-UniRule"/>
</dbReference>
<dbReference type="InterPro" id="IPR015806">
    <property type="entry name" value="Pyrv_Knase_insert_dom_sf"/>
</dbReference>
<dbReference type="InterPro" id="IPR036918">
    <property type="entry name" value="Pyrv_Knase_C_sf"/>
</dbReference>
<keyword evidence="5" id="KW-0479">Metal-binding</keyword>
<dbReference type="InterPro" id="IPR015813">
    <property type="entry name" value="Pyrv/PenolPyrv_kinase-like_dom"/>
</dbReference>
<keyword evidence="6" id="KW-0547">Nucleotide-binding</keyword>
<evidence type="ECO:0000256" key="11">
    <source>
        <dbReference type="ARBA" id="ARBA00023317"/>
    </source>
</evidence>
<evidence type="ECO:0000256" key="4">
    <source>
        <dbReference type="ARBA" id="ARBA00022679"/>
    </source>
</evidence>
<dbReference type="SUPFAM" id="SSF50800">
    <property type="entry name" value="PK beta-barrel domain-like"/>
    <property type="match status" value="1"/>
</dbReference>
<protein>
    <recommendedName>
        <fullName evidence="3 12">Pyruvate kinase</fullName>
        <ecNumber evidence="3 12">2.7.1.40</ecNumber>
    </recommendedName>
</protein>
<dbReference type="UniPathway" id="UPA00109">
    <property type="reaction ID" value="UER00188"/>
</dbReference>
<dbReference type="PATRIC" id="fig|579138.3.peg.1114"/>
<evidence type="ECO:0000313" key="16">
    <source>
        <dbReference type="EMBL" id="AEI37948.1"/>
    </source>
</evidence>
<evidence type="ECO:0000313" key="17">
    <source>
        <dbReference type="Proteomes" id="UP000000491"/>
    </source>
</evidence>
<organism evidence="16 17">
    <name type="scientific">Zymomonas mobilis subsp. pomaceae (strain ATCC 29192 / DSM 22645 / JCM 10191 / CCUG 17912 / NBRC 13757 / NCIMB 11200 / NRRL B-4491 / Barker I)</name>
    <dbReference type="NCBI Taxonomy" id="579138"/>
    <lineage>
        <taxon>Bacteria</taxon>
        <taxon>Pseudomonadati</taxon>
        <taxon>Pseudomonadota</taxon>
        <taxon>Alphaproteobacteria</taxon>
        <taxon>Sphingomonadales</taxon>
        <taxon>Zymomonadaceae</taxon>
        <taxon>Zymomonas</taxon>
    </lineage>
</organism>
<dbReference type="InterPro" id="IPR011037">
    <property type="entry name" value="Pyrv_Knase-like_insert_dom_sf"/>
</dbReference>
<dbReference type="Proteomes" id="UP000000491">
    <property type="component" value="Chromosome"/>
</dbReference>
<dbReference type="Pfam" id="PF00224">
    <property type="entry name" value="PK"/>
    <property type="match status" value="1"/>
</dbReference>
<accession>F8ETC3</accession>
<dbReference type="Gene3D" id="3.40.1380.20">
    <property type="entry name" value="Pyruvate kinase, C-terminal domain"/>
    <property type="match status" value="1"/>
</dbReference>
<evidence type="ECO:0000259" key="14">
    <source>
        <dbReference type="Pfam" id="PF00224"/>
    </source>
</evidence>
<dbReference type="EMBL" id="CP002865">
    <property type="protein sequence ID" value="AEI37948.1"/>
    <property type="molecule type" value="Genomic_DNA"/>
</dbReference>
<keyword evidence="10 13" id="KW-0324">Glycolysis</keyword>
<proteinExistence type="inferred from homology"/>
<evidence type="ECO:0000256" key="10">
    <source>
        <dbReference type="ARBA" id="ARBA00023152"/>
    </source>
</evidence>
<dbReference type="FunFam" id="2.40.33.10:FF:000001">
    <property type="entry name" value="Pyruvate kinase"/>
    <property type="match status" value="1"/>
</dbReference>
<dbReference type="Pfam" id="PF02887">
    <property type="entry name" value="PK_C"/>
    <property type="match status" value="1"/>
</dbReference>
<evidence type="ECO:0000256" key="2">
    <source>
        <dbReference type="ARBA" id="ARBA00008663"/>
    </source>
</evidence>
<dbReference type="STRING" id="579138.Zymop_1052"/>
<evidence type="ECO:0000256" key="9">
    <source>
        <dbReference type="ARBA" id="ARBA00022842"/>
    </source>
</evidence>
<keyword evidence="11 16" id="KW-0670">Pyruvate</keyword>
<sequence length="491" mass="53026">MGLPVILNQQSGRNRSLTEGLFPRGRKVRVVSTLGPASSTAEQIRDRFLAGADVFRINMSHGAHEEKKVIVDNIRALEKEFNRPTTILFDLQGPKLRVGDFKGGKVMLKEGQTFTFDQDTTLGDDTRVNLPHPEIFKALGKGHRLLLDDGKIVVRCIESSPTKIVTRVEVPGPLSDHKGFNVPDVVIPLAALTPKDRKDLDFALQEKADWIALSFVQRAEDVIEAKELIKGRAPLLVKLEKPAAIDNLEAILAETDAVMVARGDLGVECLPESVPPTQKRIVERSRQLGKPVVVATAMLESMIKAPAPTRAEVSDVANAVYEGADGIMLSAESAAGDWPHEAVNMMHRISSYVENAPGYIERVRFTPTPAEATTVDALAENASKTAETVGAKAIVVFTETGNTAQRVSRARPVVPILSLTPNATVARRLGLVWGAQPIEVPTVKSLEEAKKLAAETAKKYGFAKAGDKLVVVAGEPFGKAGTTNIVDVIEA</sequence>
<gene>
    <name evidence="16" type="ordered locus">Zymop_1052</name>
</gene>
<name>F8ETC3_ZYMMT</name>
<feature type="domain" description="Pyruvate kinase barrel" evidence="14">
    <location>
        <begin position="26"/>
        <end position="343"/>
    </location>
</feature>
<dbReference type="GO" id="GO:0000287">
    <property type="term" value="F:magnesium ion binding"/>
    <property type="evidence" value="ECO:0007669"/>
    <property type="project" value="UniProtKB-UniRule"/>
</dbReference>
<dbReference type="KEGG" id="zmp:Zymop_1052"/>
<dbReference type="GO" id="GO:0016301">
    <property type="term" value="F:kinase activity"/>
    <property type="evidence" value="ECO:0007669"/>
    <property type="project" value="UniProtKB-KW"/>
</dbReference>
<dbReference type="InterPro" id="IPR015795">
    <property type="entry name" value="Pyrv_Knase_C"/>
</dbReference>
<dbReference type="SUPFAM" id="SSF51621">
    <property type="entry name" value="Phosphoenolpyruvate/pyruvate domain"/>
    <property type="match status" value="1"/>
</dbReference>
<keyword evidence="4 13" id="KW-0808">Transferase</keyword>
<dbReference type="NCBIfam" id="TIGR01064">
    <property type="entry name" value="pyruv_kin"/>
    <property type="match status" value="1"/>
</dbReference>
<dbReference type="NCBIfam" id="NF004491">
    <property type="entry name" value="PRK05826.1"/>
    <property type="match status" value="1"/>
</dbReference>
<dbReference type="PRINTS" id="PR01050">
    <property type="entry name" value="PYRUVTKNASE"/>
</dbReference>
<dbReference type="EC" id="2.7.1.40" evidence="3 12"/>
<dbReference type="NCBIfam" id="NF004978">
    <property type="entry name" value="PRK06354.1"/>
    <property type="match status" value="1"/>
</dbReference>
<evidence type="ECO:0000256" key="6">
    <source>
        <dbReference type="ARBA" id="ARBA00022741"/>
    </source>
</evidence>
<evidence type="ECO:0000259" key="15">
    <source>
        <dbReference type="Pfam" id="PF02887"/>
    </source>
</evidence>
<keyword evidence="7 13" id="KW-0418">Kinase</keyword>
<feature type="domain" description="Pyruvate kinase C-terminal" evidence="15">
    <location>
        <begin position="376"/>
        <end position="489"/>
    </location>
</feature>
<evidence type="ECO:0000256" key="7">
    <source>
        <dbReference type="ARBA" id="ARBA00022777"/>
    </source>
</evidence>
<keyword evidence="9 13" id="KW-0460">Magnesium</keyword>
<evidence type="ECO:0000256" key="8">
    <source>
        <dbReference type="ARBA" id="ARBA00022840"/>
    </source>
</evidence>
<dbReference type="GO" id="GO:0004743">
    <property type="term" value="F:pyruvate kinase activity"/>
    <property type="evidence" value="ECO:0007669"/>
    <property type="project" value="UniProtKB-UniRule"/>
</dbReference>
<evidence type="ECO:0000256" key="3">
    <source>
        <dbReference type="ARBA" id="ARBA00012142"/>
    </source>
</evidence>
<dbReference type="Gene3D" id="3.20.20.60">
    <property type="entry name" value="Phosphoenolpyruvate-binding domains"/>
    <property type="match status" value="1"/>
</dbReference>
<dbReference type="eggNOG" id="COG0469">
    <property type="taxonomic scope" value="Bacteria"/>
</dbReference>
<dbReference type="SUPFAM" id="SSF52935">
    <property type="entry name" value="PK C-terminal domain-like"/>
    <property type="match status" value="1"/>
</dbReference>
<dbReference type="InterPro" id="IPR001697">
    <property type="entry name" value="Pyr_Knase"/>
</dbReference>
<evidence type="ECO:0000256" key="5">
    <source>
        <dbReference type="ARBA" id="ARBA00022723"/>
    </source>
</evidence>
<dbReference type="AlphaFoldDB" id="F8ETC3"/>